<organism evidence="2 3">
    <name type="scientific">Nitrincola iocasae</name>
    <dbReference type="NCBI Taxonomy" id="2614693"/>
    <lineage>
        <taxon>Bacteria</taxon>
        <taxon>Pseudomonadati</taxon>
        <taxon>Pseudomonadota</taxon>
        <taxon>Gammaproteobacteria</taxon>
        <taxon>Oceanospirillales</taxon>
        <taxon>Oceanospirillaceae</taxon>
        <taxon>Nitrincola</taxon>
    </lineage>
</organism>
<feature type="region of interest" description="Disordered" evidence="1">
    <location>
        <begin position="1"/>
        <end position="22"/>
    </location>
</feature>
<feature type="compositionally biased region" description="Polar residues" evidence="1">
    <location>
        <begin position="1"/>
        <end position="20"/>
    </location>
</feature>
<proteinExistence type="predicted"/>
<dbReference type="PANTHER" id="PTHR39431">
    <property type="entry name" value="FRPA/C-RELATED PROTEIN"/>
    <property type="match status" value="1"/>
</dbReference>
<name>A0A5J6LFU4_9GAMM</name>
<accession>A0A5J6LFU4</accession>
<sequence>MRIESSSLQFTSSHQAQSRYQRNEQLHVSLPDRSTGHMTELSYSSQKSVETAQLMTYNELRSQAGNPALAVKADRLSAQVEAANERNQTAANDASAGISHSAEDGDILVLSAEDRLRISLIQSLIRNLTGKDIEFSIIDLRLPKQSTVEAQPVQPTQPVTATIQPLEVPVQASLDYQVSESFYQQEQTAFQATGQVTSTDGKQIQIDISVNMSRELLQHREFSLQLGGALKDPLVISFDGKAAELSQERFEFDLTLDGQQELIPKLAGNAAFLALDRNGDAHINDGSELFGATTGDGFAELAEHDDDGNGWIDENDAIFEHLQLWLKPGEGNSQQLISLKDAGLGAIYLGNADTPFTLNGSLGEERLGVIRSSGIYLSEQGKAGLIQQVDLSV</sequence>
<dbReference type="KEGG" id="nik:F5I99_13550"/>
<reference evidence="2 3" key="1">
    <citation type="submission" date="2019-09" db="EMBL/GenBank/DDBJ databases">
        <title>Nitrincola iocasae sp. nov., a bacterium isolated from the sediment collected at a cold seep field in South China Sea.</title>
        <authorList>
            <person name="Zhang H."/>
            <person name="Wang H."/>
            <person name="Li C."/>
        </authorList>
    </citation>
    <scope>NUCLEOTIDE SEQUENCE [LARGE SCALE GENOMIC DNA]</scope>
    <source>
        <strain evidence="2 3">KXZD1103</strain>
    </source>
</reference>
<evidence type="ECO:0000256" key="1">
    <source>
        <dbReference type="SAM" id="MobiDB-lite"/>
    </source>
</evidence>
<evidence type="ECO:0008006" key="4">
    <source>
        <dbReference type="Google" id="ProtNLM"/>
    </source>
</evidence>
<dbReference type="AlphaFoldDB" id="A0A5J6LFU4"/>
<evidence type="ECO:0000313" key="2">
    <source>
        <dbReference type="EMBL" id="QEW07434.1"/>
    </source>
</evidence>
<dbReference type="Proteomes" id="UP000325606">
    <property type="component" value="Chromosome"/>
</dbReference>
<dbReference type="PANTHER" id="PTHR39431:SF1">
    <property type="entry name" value="FRPA_C-RELATED PROTEIN"/>
    <property type="match status" value="1"/>
</dbReference>
<keyword evidence="3" id="KW-1185">Reference proteome</keyword>
<gene>
    <name evidence="2" type="ORF">F5I99_13550</name>
</gene>
<protein>
    <recommendedName>
        <fullName evidence="4">Calx-beta domain-containing protein</fullName>
    </recommendedName>
</protein>
<dbReference type="EMBL" id="CP044222">
    <property type="protein sequence ID" value="QEW07434.1"/>
    <property type="molecule type" value="Genomic_DNA"/>
</dbReference>
<evidence type="ECO:0000313" key="3">
    <source>
        <dbReference type="Proteomes" id="UP000325606"/>
    </source>
</evidence>
<dbReference type="RefSeq" id="WP_151056850.1">
    <property type="nucleotide sequence ID" value="NZ_CP044222.1"/>
</dbReference>